<protein>
    <submittedName>
        <fullName evidence="6">LysR family transcriptional regulator</fullName>
    </submittedName>
</protein>
<dbReference type="PANTHER" id="PTHR30346:SF28">
    <property type="entry name" value="HTH-TYPE TRANSCRIPTIONAL REGULATOR CYNR"/>
    <property type="match status" value="1"/>
</dbReference>
<dbReference type="InterPro" id="IPR005119">
    <property type="entry name" value="LysR_subst-bd"/>
</dbReference>
<evidence type="ECO:0000256" key="2">
    <source>
        <dbReference type="ARBA" id="ARBA00023015"/>
    </source>
</evidence>
<dbReference type="PANTHER" id="PTHR30346">
    <property type="entry name" value="TRANSCRIPTIONAL DUAL REGULATOR HCAR-RELATED"/>
    <property type="match status" value="1"/>
</dbReference>
<comment type="similarity">
    <text evidence="1">Belongs to the LysR transcriptional regulatory family.</text>
</comment>
<dbReference type="AlphaFoldDB" id="A0A938X5D9"/>
<evidence type="ECO:0000313" key="6">
    <source>
        <dbReference type="EMBL" id="MBM6827358.1"/>
    </source>
</evidence>
<dbReference type="RefSeq" id="WP_204909378.1">
    <property type="nucleotide sequence ID" value="NZ_JACJLV010000032.1"/>
</dbReference>
<feature type="domain" description="HTH lysR-type" evidence="5">
    <location>
        <begin position="2"/>
        <end position="59"/>
    </location>
</feature>
<reference evidence="6" key="1">
    <citation type="submission" date="2020-08" db="EMBL/GenBank/DDBJ databases">
        <authorList>
            <person name="Cejkova D."/>
            <person name="Kubasova T."/>
            <person name="Jahodarova E."/>
            <person name="Rychlik I."/>
        </authorList>
    </citation>
    <scope>NUCLEOTIDE SEQUENCE</scope>
    <source>
        <strain evidence="6">An420c</strain>
    </source>
</reference>
<evidence type="ECO:0000256" key="4">
    <source>
        <dbReference type="ARBA" id="ARBA00023163"/>
    </source>
</evidence>
<dbReference type="PRINTS" id="PR00039">
    <property type="entry name" value="HTHLYSR"/>
</dbReference>
<dbReference type="PROSITE" id="PS50931">
    <property type="entry name" value="HTH_LYSR"/>
    <property type="match status" value="1"/>
</dbReference>
<dbReference type="GO" id="GO:0003700">
    <property type="term" value="F:DNA-binding transcription factor activity"/>
    <property type="evidence" value="ECO:0007669"/>
    <property type="project" value="InterPro"/>
</dbReference>
<evidence type="ECO:0000259" key="5">
    <source>
        <dbReference type="PROSITE" id="PS50931"/>
    </source>
</evidence>
<dbReference type="Gene3D" id="1.10.10.10">
    <property type="entry name" value="Winged helix-like DNA-binding domain superfamily/Winged helix DNA-binding domain"/>
    <property type="match status" value="1"/>
</dbReference>
<gene>
    <name evidence="6" type="ORF">H6A13_09675</name>
</gene>
<dbReference type="InterPro" id="IPR036390">
    <property type="entry name" value="WH_DNA-bd_sf"/>
</dbReference>
<keyword evidence="4" id="KW-0804">Transcription</keyword>
<dbReference type="SUPFAM" id="SSF53850">
    <property type="entry name" value="Periplasmic binding protein-like II"/>
    <property type="match status" value="1"/>
</dbReference>
<sequence length="271" mass="30393">MLNLEELEQLVTFADLGTLSKAAEHLHISQPSITRTMQHLEDAFGVSLFVRGKNRIALNQTGEKAVALARTLLADADHVLQEVQSFDRRLHTIAVESCAPAPLWTFLPKLAAQFPDRIISSKLTPIPEILTHVQSGTCEFGIIPFPETLPDINCTPLIREELSVCLTKGHALARAGSVTFAMLNGFNCLLRSEIGFWNEMCRKKMPSSRFLVQTDDFEFKELIKNSSLPCFTTNLATDLDDILKDRVILPVTDPEANVTYHLLQPHFRRSR</sequence>
<organism evidence="6 7">
    <name type="scientific">Mordavella massiliensis</name>
    <dbReference type="NCBI Taxonomy" id="1871024"/>
    <lineage>
        <taxon>Bacteria</taxon>
        <taxon>Bacillati</taxon>
        <taxon>Bacillota</taxon>
        <taxon>Clostridia</taxon>
        <taxon>Eubacteriales</taxon>
        <taxon>Clostridiaceae</taxon>
        <taxon>Mordavella</taxon>
    </lineage>
</organism>
<name>A0A938X5D9_9CLOT</name>
<proteinExistence type="inferred from homology"/>
<reference evidence="6" key="2">
    <citation type="journal article" date="2021" name="Sci. Rep.">
        <title>The distribution of antibiotic resistance genes in chicken gut microbiota commensals.</title>
        <authorList>
            <person name="Juricova H."/>
            <person name="Matiasovicova J."/>
            <person name="Kubasova T."/>
            <person name="Cejkova D."/>
            <person name="Rychlik I."/>
        </authorList>
    </citation>
    <scope>NUCLEOTIDE SEQUENCE</scope>
    <source>
        <strain evidence="6">An420c</strain>
    </source>
</reference>
<comment type="caution">
    <text evidence="6">The sequence shown here is derived from an EMBL/GenBank/DDBJ whole genome shotgun (WGS) entry which is preliminary data.</text>
</comment>
<keyword evidence="7" id="KW-1185">Reference proteome</keyword>
<dbReference type="Pfam" id="PF00126">
    <property type="entry name" value="HTH_1"/>
    <property type="match status" value="1"/>
</dbReference>
<evidence type="ECO:0000256" key="3">
    <source>
        <dbReference type="ARBA" id="ARBA00023125"/>
    </source>
</evidence>
<dbReference type="Gene3D" id="3.40.190.10">
    <property type="entry name" value="Periplasmic binding protein-like II"/>
    <property type="match status" value="2"/>
</dbReference>
<dbReference type="EMBL" id="JACJLV010000032">
    <property type="protein sequence ID" value="MBM6827358.1"/>
    <property type="molecule type" value="Genomic_DNA"/>
</dbReference>
<accession>A0A938X5D9</accession>
<evidence type="ECO:0000313" key="7">
    <source>
        <dbReference type="Proteomes" id="UP000713880"/>
    </source>
</evidence>
<dbReference type="Pfam" id="PF03466">
    <property type="entry name" value="LysR_substrate"/>
    <property type="match status" value="1"/>
</dbReference>
<dbReference type="GO" id="GO:0032993">
    <property type="term" value="C:protein-DNA complex"/>
    <property type="evidence" value="ECO:0007669"/>
    <property type="project" value="TreeGrafter"/>
</dbReference>
<keyword evidence="3" id="KW-0238">DNA-binding</keyword>
<dbReference type="InterPro" id="IPR000847">
    <property type="entry name" value="LysR_HTH_N"/>
</dbReference>
<dbReference type="SUPFAM" id="SSF46785">
    <property type="entry name" value="Winged helix' DNA-binding domain"/>
    <property type="match status" value="1"/>
</dbReference>
<dbReference type="InterPro" id="IPR036388">
    <property type="entry name" value="WH-like_DNA-bd_sf"/>
</dbReference>
<evidence type="ECO:0000256" key="1">
    <source>
        <dbReference type="ARBA" id="ARBA00009437"/>
    </source>
</evidence>
<keyword evidence="2" id="KW-0805">Transcription regulation</keyword>
<dbReference type="GO" id="GO:0003677">
    <property type="term" value="F:DNA binding"/>
    <property type="evidence" value="ECO:0007669"/>
    <property type="project" value="UniProtKB-KW"/>
</dbReference>
<dbReference type="Proteomes" id="UP000713880">
    <property type="component" value="Unassembled WGS sequence"/>
</dbReference>